<evidence type="ECO:0000313" key="14">
    <source>
        <dbReference type="EMBL" id="CAK9065254.1"/>
    </source>
</evidence>
<feature type="region of interest" description="Disordered" evidence="12">
    <location>
        <begin position="657"/>
        <end position="687"/>
    </location>
</feature>
<protein>
    <recommendedName>
        <fullName evidence="11">Amine oxidase</fullName>
        <ecNumber evidence="11">1.4.3.-</ecNumber>
    </recommendedName>
</protein>
<evidence type="ECO:0000256" key="1">
    <source>
        <dbReference type="ARBA" id="ARBA00001974"/>
    </source>
</evidence>
<keyword evidence="11" id="KW-0285">Flavoprotein</keyword>
<dbReference type="NCBIfam" id="TIGR02731">
    <property type="entry name" value="phytoene_desat"/>
    <property type="match status" value="1"/>
</dbReference>
<dbReference type="Proteomes" id="UP001642484">
    <property type="component" value="Unassembled WGS sequence"/>
</dbReference>
<keyword evidence="15" id="KW-1185">Reference proteome</keyword>
<sequence>MAPLLQSRSAWQCRACPRALQAPRAALRRSAPLGPDLPQRIWSVGWPVVPATLAGLCGARARKLAKSCPSLPSPTRTVNPGTGEWVIPEDFPKPKGIEQTANYAEAKALSDKLKALDGQAKAKTIVVIGGGLSGLACGKYLSDSGHKAVVLEARDVLGGKVSAWQDEDGDWIETGLHIFFGAYPNMMNLFAELGIEDRLQWKRHQMTFAMQEFPGEFTTFEFPGWPAPLNMAAAILLNQKMLSPLEKLQTGPPLLPMLVEGQRFIDAQDECSVTDFCKKYGMPDRIIKEVFIPMAKALDFIDPDKLSMTVVLTAMNRFINETDGSQTAFLDGNQPDRLCKPIVEHIHQRGGKVRLGAVIEEIVLNEDASVKHLRLRGGEVLEADEYVSALPVDVFKRLLPAQWSSMPFFRQLDNLEGIPVINIHLWFDRKLKNIDALCFSRSPLLSVYADMSTCCKEYYDEERSMLELVFAPCAAIAGSSVNWIAKSDDEIVEATMKELERLFPTEIGEKLADGARLRKSRVVKVPRSVYAAVPGRNNFRPSQATPIRNFTLAGDWTSQKFLGSMEGAVLAGKLAAQVVSERALSIPSQVKRVADFIIEQPSKAPEGIHGSSALAFGGGTQMKAQDFEELRRQDCVSLEFSKLAGLQSLRASSFVMPLPATETRGRGQDTGGGRDRDPPPSYDGENLETTFRSYEKQVSLWQFETEVPKAKRGVKLLRQLSGAAANALDDIEAAVYGAPRPSKESFAEYTKRMERTLDKVIREKVKGSYILEESFVTEDPAGGTFDQETAQPAGAFPEKIVDERCGEFCEKSGQRLEQEARQVALQRGCKGHHELPREEYVTAYAMEELEDEEIEEEASGEGPGDYELSEEEKRAEFIRFLRAARVRGEVAQWATKHFRRWSANAKIEEFHRGSHRTGYKDIAQEDWKRATIEPKKGLVERARSFYIKDKGETLNYLAEKKGQKRVTIEDIIQLNEAVAELKEKASLSLQIQPLKKMRMSVVTDASFANNGFHSQGGHLVLAHERGLQDGLQATTNIVAWRSGKLQRVVNSTLAAETQSLSRRLAELMWVMVLVQEIQDGKFNVKAWRQRVEAELMVMSSELTEGALKESLAVLYIVCPKTLWAAKTGGPP</sequence>
<evidence type="ECO:0000256" key="4">
    <source>
        <dbReference type="ARBA" id="ARBA00004900"/>
    </source>
</evidence>
<comment type="cofactor">
    <cofactor evidence="1 11">
        <name>FAD</name>
        <dbReference type="ChEBI" id="CHEBI:57692"/>
    </cofactor>
</comment>
<comment type="catalytic activity">
    <reaction evidence="10">
        <text>2 a plastoquinone + 15-cis-phytoene = 9,9',15-tri-cis-zeta-carotene + 2 a plastoquinol</text>
        <dbReference type="Rhea" id="RHEA:30287"/>
        <dbReference type="Rhea" id="RHEA-COMP:9561"/>
        <dbReference type="Rhea" id="RHEA-COMP:9562"/>
        <dbReference type="ChEBI" id="CHEBI:17757"/>
        <dbReference type="ChEBI" id="CHEBI:27787"/>
        <dbReference type="ChEBI" id="CHEBI:48717"/>
        <dbReference type="ChEBI" id="CHEBI:62192"/>
        <dbReference type="EC" id="1.3.5.5"/>
    </reaction>
</comment>
<dbReference type="InterPro" id="IPR014102">
    <property type="entry name" value="Phytoene_desaturase"/>
</dbReference>
<dbReference type="EMBL" id="CAXAMN010021995">
    <property type="protein sequence ID" value="CAK9065254.1"/>
    <property type="molecule type" value="Genomic_DNA"/>
</dbReference>
<dbReference type="InterPro" id="IPR036188">
    <property type="entry name" value="FAD/NAD-bd_sf"/>
</dbReference>
<dbReference type="InterPro" id="IPR001613">
    <property type="entry name" value="Flavin_amine_oxidase"/>
</dbReference>
<feature type="domain" description="Amine oxidase" evidence="13">
    <location>
        <begin position="132"/>
        <end position="579"/>
    </location>
</feature>
<evidence type="ECO:0000313" key="15">
    <source>
        <dbReference type="Proteomes" id="UP001642484"/>
    </source>
</evidence>
<organism evidence="14 15">
    <name type="scientific">Durusdinium trenchii</name>
    <dbReference type="NCBI Taxonomy" id="1381693"/>
    <lineage>
        <taxon>Eukaryota</taxon>
        <taxon>Sar</taxon>
        <taxon>Alveolata</taxon>
        <taxon>Dinophyceae</taxon>
        <taxon>Suessiales</taxon>
        <taxon>Symbiodiniaceae</taxon>
        <taxon>Durusdinium</taxon>
    </lineage>
</organism>
<evidence type="ECO:0000256" key="7">
    <source>
        <dbReference type="ARBA" id="ARBA00022904"/>
    </source>
</evidence>
<dbReference type="PANTHER" id="PTHR42923">
    <property type="entry name" value="PROTOPORPHYRINOGEN OXIDASE"/>
    <property type="match status" value="1"/>
</dbReference>
<keyword evidence="8 11" id="KW-0560">Oxidoreductase</keyword>
<comment type="caution">
    <text evidence="14">The sequence shown here is derived from an EMBL/GenBank/DDBJ whole genome shotgun (WGS) entry which is preliminary data.</text>
</comment>
<keyword evidence="7" id="KW-0934">Plastid</keyword>
<evidence type="ECO:0000256" key="5">
    <source>
        <dbReference type="ARBA" id="ARBA00006046"/>
    </source>
</evidence>
<evidence type="ECO:0000256" key="8">
    <source>
        <dbReference type="ARBA" id="ARBA00023002"/>
    </source>
</evidence>
<keyword evidence="9" id="KW-0472">Membrane</keyword>
<comment type="similarity">
    <text evidence="5">Belongs to the carotenoid/retinoid oxidoreductase family.</text>
</comment>
<dbReference type="EC" id="1.4.3.-" evidence="11"/>
<evidence type="ECO:0000256" key="10">
    <source>
        <dbReference type="ARBA" id="ARBA00049319"/>
    </source>
</evidence>
<reference evidence="14 15" key="1">
    <citation type="submission" date="2024-02" db="EMBL/GenBank/DDBJ databases">
        <authorList>
            <person name="Chen Y."/>
            <person name="Shah S."/>
            <person name="Dougan E. K."/>
            <person name="Thang M."/>
            <person name="Chan C."/>
        </authorList>
    </citation>
    <scope>NUCLEOTIDE SEQUENCE [LARGE SCALE GENOMIC DNA]</scope>
</reference>
<comment type="subcellular location">
    <subcellularLocation>
        <location evidence="2">Membrane</location>
        <topology evidence="2">Peripheral membrane protein</topology>
    </subcellularLocation>
    <subcellularLocation>
        <location evidence="3">Plastid</location>
        <location evidence="3">Chromoplast</location>
    </subcellularLocation>
</comment>
<dbReference type="SUPFAM" id="SSF51905">
    <property type="entry name" value="FAD/NAD(P)-binding domain"/>
    <property type="match status" value="1"/>
</dbReference>
<keyword evidence="6" id="KW-0125">Carotenoid biosynthesis</keyword>
<evidence type="ECO:0000259" key="13">
    <source>
        <dbReference type="Pfam" id="PF01593"/>
    </source>
</evidence>
<evidence type="ECO:0000256" key="11">
    <source>
        <dbReference type="RuleBase" id="RU362067"/>
    </source>
</evidence>
<dbReference type="InterPro" id="IPR002937">
    <property type="entry name" value="Amino_oxidase"/>
</dbReference>
<evidence type="ECO:0000256" key="9">
    <source>
        <dbReference type="ARBA" id="ARBA00023136"/>
    </source>
</evidence>
<evidence type="ECO:0000256" key="6">
    <source>
        <dbReference type="ARBA" id="ARBA00022746"/>
    </source>
</evidence>
<dbReference type="Gene3D" id="3.50.50.60">
    <property type="entry name" value="FAD/NAD(P)-binding domain"/>
    <property type="match status" value="1"/>
</dbReference>
<comment type="pathway">
    <text evidence="4">Carotenoid biosynthesis; lycopene biosynthesis.</text>
</comment>
<comment type="similarity">
    <text evidence="11">Belongs to the flavin monoamine oxidase family.</text>
</comment>
<keyword evidence="7" id="KW-0957">Chromoplast</keyword>
<evidence type="ECO:0000256" key="2">
    <source>
        <dbReference type="ARBA" id="ARBA00004170"/>
    </source>
</evidence>
<name>A0ABP0NR23_9DINO</name>
<dbReference type="Pfam" id="PF01593">
    <property type="entry name" value="Amino_oxidase"/>
    <property type="match status" value="1"/>
</dbReference>
<evidence type="ECO:0000256" key="3">
    <source>
        <dbReference type="ARBA" id="ARBA00004260"/>
    </source>
</evidence>
<feature type="compositionally biased region" description="Basic and acidic residues" evidence="12">
    <location>
        <begin position="663"/>
        <end position="678"/>
    </location>
</feature>
<gene>
    <name evidence="14" type="ORF">CCMP2556_LOCUS32086</name>
</gene>
<dbReference type="PANTHER" id="PTHR42923:SF45">
    <property type="entry name" value="15-CIS-PHYTOENE DESATURASE, CHLOROPLASTIC_CHROMOPLASTIC"/>
    <property type="match status" value="1"/>
</dbReference>
<proteinExistence type="inferred from homology"/>
<keyword evidence="11" id="KW-0274">FAD</keyword>
<dbReference type="InterPro" id="IPR050464">
    <property type="entry name" value="Zeta_carotene_desat/Oxidored"/>
</dbReference>
<accession>A0ABP0NR23</accession>
<dbReference type="PRINTS" id="PR00757">
    <property type="entry name" value="AMINEOXDASEF"/>
</dbReference>
<evidence type="ECO:0000256" key="12">
    <source>
        <dbReference type="SAM" id="MobiDB-lite"/>
    </source>
</evidence>